<keyword evidence="1" id="KW-1133">Transmembrane helix</keyword>
<name>A0A2S8G8T7_9BACT</name>
<organism evidence="3 4">
    <name type="scientific">Blastopirellula marina</name>
    <dbReference type="NCBI Taxonomy" id="124"/>
    <lineage>
        <taxon>Bacteria</taxon>
        <taxon>Pseudomonadati</taxon>
        <taxon>Planctomycetota</taxon>
        <taxon>Planctomycetia</taxon>
        <taxon>Pirellulales</taxon>
        <taxon>Pirellulaceae</taxon>
        <taxon>Blastopirellula</taxon>
    </lineage>
</organism>
<evidence type="ECO:0000313" key="3">
    <source>
        <dbReference type="EMBL" id="PQO40843.1"/>
    </source>
</evidence>
<keyword evidence="2" id="KW-0732">Signal</keyword>
<evidence type="ECO:0000256" key="1">
    <source>
        <dbReference type="SAM" id="Phobius"/>
    </source>
</evidence>
<gene>
    <name evidence="3" type="ORF">C5Y98_04500</name>
</gene>
<protein>
    <submittedName>
        <fullName evidence="3">PEP-CTERM sorting domain-containing protein</fullName>
    </submittedName>
</protein>
<evidence type="ECO:0000256" key="2">
    <source>
        <dbReference type="SAM" id="SignalP"/>
    </source>
</evidence>
<feature type="transmembrane region" description="Helical" evidence="1">
    <location>
        <begin position="269"/>
        <end position="287"/>
    </location>
</feature>
<reference evidence="3 4" key="1">
    <citation type="submission" date="2018-02" db="EMBL/GenBank/DDBJ databases">
        <title>Comparative genomes isolates from brazilian mangrove.</title>
        <authorList>
            <person name="Araujo J.E."/>
            <person name="Taketani R.G."/>
            <person name="Silva M.C.P."/>
            <person name="Loureco M.V."/>
            <person name="Andreote F.D."/>
        </authorList>
    </citation>
    <scope>NUCLEOTIDE SEQUENCE [LARGE SCALE GENOMIC DNA]</scope>
    <source>
        <strain evidence="3 4">NAP PRIS-MGV</strain>
    </source>
</reference>
<dbReference type="EMBL" id="PUIB01000007">
    <property type="protein sequence ID" value="PQO40843.1"/>
    <property type="molecule type" value="Genomic_DNA"/>
</dbReference>
<dbReference type="RefSeq" id="WP_105352011.1">
    <property type="nucleotide sequence ID" value="NZ_PUIB01000007.1"/>
</dbReference>
<feature type="chain" id="PRO_5015443508" evidence="2">
    <location>
        <begin position="20"/>
        <end position="299"/>
    </location>
</feature>
<accession>A0A2S8G8T7</accession>
<keyword evidence="1" id="KW-0812">Transmembrane</keyword>
<comment type="caution">
    <text evidence="3">The sequence shown here is derived from an EMBL/GenBank/DDBJ whole genome shotgun (WGS) entry which is preliminary data.</text>
</comment>
<dbReference type="InterPro" id="IPR027828">
    <property type="entry name" value="DUF4465"/>
</dbReference>
<feature type="signal peptide" evidence="2">
    <location>
        <begin position="1"/>
        <end position="19"/>
    </location>
</feature>
<sequence length="299" mass="31227">MRIIATLFIALFSFQQTQAAIVVDFESLPLGSDGYNSGDIGADAAYRSNYTVLGSGTGPYGDTVYSQVWTSEGVEFSNSFSADYGSWSGWSLSNVVDTTTAGYLNQFAAYAGGGSDGAGGTIAGGQYAVGFGSGYINLPGGTAALSMDITNATYAGLSMEEGDFFSKAFGGESGNDPDYFRVILSGFDGLDGTGNEVGSLVVNLADFTFDDNSQDYILSDWVNVDLTALGSARSITFDFESSDSGAFGINTPVYFAMDNLTLSTVPEPSMLVLLGSFAAVGGAIRGYKKRKQTGLKKTT</sequence>
<dbReference type="Gene3D" id="2.60.120.1350">
    <property type="entry name" value="Protein of unknown function DUF4465"/>
    <property type="match status" value="1"/>
</dbReference>
<evidence type="ECO:0000313" key="4">
    <source>
        <dbReference type="Proteomes" id="UP000239388"/>
    </source>
</evidence>
<dbReference type="AlphaFoldDB" id="A0A2S8G8T7"/>
<dbReference type="Pfam" id="PF14717">
    <property type="entry name" value="DUF4465"/>
    <property type="match status" value="1"/>
</dbReference>
<dbReference type="OrthoDB" id="8562952at2"/>
<keyword evidence="1" id="KW-0472">Membrane</keyword>
<proteinExistence type="predicted"/>
<dbReference type="Proteomes" id="UP000239388">
    <property type="component" value="Unassembled WGS sequence"/>
</dbReference>